<evidence type="ECO:0000313" key="3">
    <source>
        <dbReference type="Proteomes" id="UP001139410"/>
    </source>
</evidence>
<feature type="domain" description="Hemerythrin-like" evidence="1">
    <location>
        <begin position="5"/>
        <end position="135"/>
    </location>
</feature>
<dbReference type="RefSeq" id="WP_235068491.1">
    <property type="nucleotide sequence ID" value="NZ_JAKFGM010000003.1"/>
</dbReference>
<reference evidence="2" key="1">
    <citation type="submission" date="2022-01" db="EMBL/GenBank/DDBJ databases">
        <authorList>
            <person name="Jo J.-H."/>
            <person name="Im W.-T."/>
        </authorList>
    </citation>
    <scope>NUCLEOTIDE SEQUENCE</scope>
    <source>
        <strain evidence="2">G124</strain>
    </source>
</reference>
<gene>
    <name evidence="2" type="ORF">LVY65_12020</name>
</gene>
<dbReference type="Proteomes" id="UP001139410">
    <property type="component" value="Unassembled WGS sequence"/>
</dbReference>
<proteinExistence type="predicted"/>
<dbReference type="Pfam" id="PF01814">
    <property type="entry name" value="Hemerythrin"/>
    <property type="match status" value="1"/>
</dbReference>
<dbReference type="AlphaFoldDB" id="A0A9X1TZ44"/>
<comment type="caution">
    <text evidence="2">The sequence shown here is derived from an EMBL/GenBank/DDBJ whole genome shotgun (WGS) entry which is preliminary data.</text>
</comment>
<dbReference type="InterPro" id="IPR012312">
    <property type="entry name" value="Hemerythrin-like"/>
</dbReference>
<dbReference type="EMBL" id="JAKFGM010000003">
    <property type="protein sequence ID" value="MCF2515783.1"/>
    <property type="molecule type" value="Genomic_DNA"/>
</dbReference>
<name>A0A9X1TZ44_9SPHN</name>
<evidence type="ECO:0000313" key="2">
    <source>
        <dbReference type="EMBL" id="MCF2515783.1"/>
    </source>
</evidence>
<accession>A0A9X1TZ44</accession>
<evidence type="ECO:0000259" key="1">
    <source>
        <dbReference type="Pfam" id="PF01814"/>
    </source>
</evidence>
<dbReference type="Gene3D" id="1.20.120.520">
    <property type="entry name" value="nmb1532 protein domain like"/>
    <property type="match status" value="1"/>
</dbReference>
<protein>
    <submittedName>
        <fullName evidence="2">Hemerythrin domain-containing protein</fullName>
    </submittedName>
</protein>
<sequence>MFKLTDLRNQHDDAMAMADRLIDLIDDYRGEEDALPIAIQFSKLAGLFRVHFAQEDVQLYPELVATGDREVARLALTYAAEMGGLANELEAFLRRWPSSAVIAGSFVEFAAAARQLVLALAVRIERENRFLYPLIEAAAP</sequence>
<organism evidence="2 3">
    <name type="scientific">Sphingomonas cremea</name>
    <dbReference type="NCBI Taxonomy" id="2904799"/>
    <lineage>
        <taxon>Bacteria</taxon>
        <taxon>Pseudomonadati</taxon>
        <taxon>Pseudomonadota</taxon>
        <taxon>Alphaproteobacteria</taxon>
        <taxon>Sphingomonadales</taxon>
        <taxon>Sphingomonadaceae</taxon>
        <taxon>Sphingomonas</taxon>
    </lineage>
</organism>
<keyword evidence="3" id="KW-1185">Reference proteome</keyword>